<dbReference type="Gene3D" id="3.80.10.10">
    <property type="entry name" value="Ribonuclease Inhibitor"/>
    <property type="match status" value="1"/>
</dbReference>
<dbReference type="OrthoDB" id="2343567at2759"/>
<organism evidence="1 2">
    <name type="scientific">Glomus cerebriforme</name>
    <dbReference type="NCBI Taxonomy" id="658196"/>
    <lineage>
        <taxon>Eukaryota</taxon>
        <taxon>Fungi</taxon>
        <taxon>Fungi incertae sedis</taxon>
        <taxon>Mucoromycota</taxon>
        <taxon>Glomeromycotina</taxon>
        <taxon>Glomeromycetes</taxon>
        <taxon>Glomerales</taxon>
        <taxon>Glomeraceae</taxon>
        <taxon>Glomus</taxon>
    </lineage>
</organism>
<keyword evidence="2" id="KW-1185">Reference proteome</keyword>
<reference evidence="1 2" key="1">
    <citation type="submission" date="2018-06" db="EMBL/GenBank/DDBJ databases">
        <title>Comparative genomics reveals the genomic features of Rhizophagus irregularis, R. cerebriforme, R. diaphanum and Gigaspora rosea, and their symbiotic lifestyle signature.</title>
        <authorList>
            <person name="Morin E."/>
            <person name="San Clemente H."/>
            <person name="Chen E.C.H."/>
            <person name="De La Providencia I."/>
            <person name="Hainaut M."/>
            <person name="Kuo A."/>
            <person name="Kohler A."/>
            <person name="Murat C."/>
            <person name="Tang N."/>
            <person name="Roy S."/>
            <person name="Loubradou J."/>
            <person name="Henrissat B."/>
            <person name="Grigoriev I.V."/>
            <person name="Corradi N."/>
            <person name="Roux C."/>
            <person name="Martin F.M."/>
        </authorList>
    </citation>
    <scope>NUCLEOTIDE SEQUENCE [LARGE SCALE GENOMIC DNA]</scope>
    <source>
        <strain evidence="1 2">DAOM 227022</strain>
    </source>
</reference>
<evidence type="ECO:0008006" key="3">
    <source>
        <dbReference type="Google" id="ProtNLM"/>
    </source>
</evidence>
<dbReference type="SUPFAM" id="SSF52047">
    <property type="entry name" value="RNI-like"/>
    <property type="match status" value="1"/>
</dbReference>
<evidence type="ECO:0000313" key="1">
    <source>
        <dbReference type="EMBL" id="RIA85734.1"/>
    </source>
</evidence>
<accession>A0A397SST8</accession>
<evidence type="ECO:0000313" key="2">
    <source>
        <dbReference type="Proteomes" id="UP000265703"/>
    </source>
</evidence>
<proteinExistence type="predicted"/>
<name>A0A397SST8_9GLOM</name>
<dbReference type="InterPro" id="IPR032675">
    <property type="entry name" value="LRR_dom_sf"/>
</dbReference>
<dbReference type="Proteomes" id="UP000265703">
    <property type="component" value="Unassembled WGS sequence"/>
</dbReference>
<dbReference type="EMBL" id="QKYT01000408">
    <property type="protein sequence ID" value="RIA85734.1"/>
    <property type="molecule type" value="Genomic_DNA"/>
</dbReference>
<gene>
    <name evidence="1" type="ORF">C1645_879127</name>
</gene>
<sequence length="470" mass="55217">MPCRILTDCLYEIFEFLEKDKLTLHSCLLVNRTWCKISVRILWRDVLSFKYASYQSEVSSQILNTLISCLPNESKELLHKNEIFISTPTTKSPLFNYVLFCKFLSIHEIDHLIQHNLENQQIITSRNLNFSKYLILQEVLKMFMKQIPSLKELKYSREHIMNVTFTHFPGAKKCLTDLAVLSCSSDIHSEFFNQLSQICCNIQSLNIEFKGFVSSELKGLISSQYGLKDLSLIQSYDGTADWTEIIPSLTKHIKTLIKLKIYGGKNHVPLLFINTFKNLQQLVLKVYENSFEELNKLNYDKFSRLEILKFQYLHPNSNILIKFLENNGKNLKEFHIGNSYNNSLNLAIAKFCPNLKSLRTEFIDDEIETLKMIFYNCQKLEKIRIGCSREMLDIVAKYSPKNFHKLKSYVLYDFELNSVDLELFFINWKNRKQQKSLTFKLNCIYSTEVVKKEIMDIIEKYKNLGIIKVY</sequence>
<protein>
    <recommendedName>
        <fullName evidence="3">F-box domain-containing protein</fullName>
    </recommendedName>
</protein>
<dbReference type="AlphaFoldDB" id="A0A397SST8"/>
<comment type="caution">
    <text evidence="1">The sequence shown here is derived from an EMBL/GenBank/DDBJ whole genome shotgun (WGS) entry which is preliminary data.</text>
</comment>